<dbReference type="EMBL" id="DSBX01000243">
    <property type="protein sequence ID" value="HDQ99909.1"/>
    <property type="molecule type" value="Genomic_DNA"/>
</dbReference>
<keyword evidence="1" id="KW-0479">Metal-binding</keyword>
<dbReference type="PROSITE" id="PS00198">
    <property type="entry name" value="4FE4S_FER_1"/>
    <property type="match status" value="1"/>
</dbReference>
<sequence length="276" mass="29547">MAKRKIIRIEEEKCTGCGECIPECPEGALQLIDGKARLVSDLFCDGLGACVGHCPTGAMTIVEREAEPYDEAKVMENIVRQGPNTIRAHLAHLKEHGAMEYHRAALDYLKRHHVDLPEPGPARPLPCGCPGTAVRVLSPAAAEPAGAAAAVSRLRNWPVQLMLVPVTAPYLKGADLLIAADCVGAALPDFHDKLVKGRVLLIACPKLDDAGFYAEKLTELFRTAEPKSVTVAHMTVPCCFGLVQLVRQAIAASGRVIPLAEVTVGVEGRIIPSERS</sequence>
<dbReference type="PANTHER" id="PTHR42895:SF1">
    <property type="entry name" value="IRON-SULFUR CLUSTER PROTEIN"/>
    <property type="match status" value="1"/>
</dbReference>
<evidence type="ECO:0000256" key="3">
    <source>
        <dbReference type="ARBA" id="ARBA00023014"/>
    </source>
</evidence>
<dbReference type="InterPro" id="IPR017896">
    <property type="entry name" value="4Fe4S_Fe-S-bd"/>
</dbReference>
<comment type="caution">
    <text evidence="5">The sequence shown here is derived from an EMBL/GenBank/DDBJ whole genome shotgun (WGS) entry which is preliminary data.</text>
</comment>
<dbReference type="InterPro" id="IPR017900">
    <property type="entry name" value="4Fe4S_Fe_S_CS"/>
</dbReference>
<dbReference type="SUPFAM" id="SSF54862">
    <property type="entry name" value="4Fe-4S ferredoxins"/>
    <property type="match status" value="1"/>
</dbReference>
<evidence type="ECO:0000256" key="1">
    <source>
        <dbReference type="ARBA" id="ARBA00022723"/>
    </source>
</evidence>
<dbReference type="Gene3D" id="3.30.70.20">
    <property type="match status" value="1"/>
</dbReference>
<feature type="domain" description="4Fe-4S ferredoxin-type" evidence="4">
    <location>
        <begin position="35"/>
        <end position="64"/>
    </location>
</feature>
<accession>A0A7V0T664</accession>
<evidence type="ECO:0000313" key="5">
    <source>
        <dbReference type="EMBL" id="HDQ99909.1"/>
    </source>
</evidence>
<gene>
    <name evidence="5" type="ORF">ENN51_06465</name>
</gene>
<dbReference type="AlphaFoldDB" id="A0A7V0T664"/>
<feature type="domain" description="4Fe-4S ferredoxin-type" evidence="4">
    <location>
        <begin position="5"/>
        <end position="34"/>
    </location>
</feature>
<dbReference type="Proteomes" id="UP000885672">
    <property type="component" value="Unassembled WGS sequence"/>
</dbReference>
<dbReference type="PANTHER" id="PTHR42895">
    <property type="entry name" value="IRON-SULFUR CLUSTER-BINDING PROTEIN-RELATED"/>
    <property type="match status" value="1"/>
</dbReference>
<reference evidence="5" key="1">
    <citation type="journal article" date="2020" name="mSystems">
        <title>Genome- and Community-Level Interaction Insights into Carbon Utilization and Element Cycling Functions of Hydrothermarchaeota in Hydrothermal Sediment.</title>
        <authorList>
            <person name="Zhou Z."/>
            <person name="Liu Y."/>
            <person name="Xu W."/>
            <person name="Pan J."/>
            <person name="Luo Z.H."/>
            <person name="Li M."/>
        </authorList>
    </citation>
    <scope>NUCLEOTIDE SEQUENCE [LARGE SCALE GENOMIC DNA]</scope>
    <source>
        <strain evidence="5">SpSt-1182</strain>
    </source>
</reference>
<protein>
    <submittedName>
        <fullName evidence="5">4Fe-4S dicluster domain-containing protein</fullName>
    </submittedName>
</protein>
<organism evidence="5">
    <name type="scientific">candidate division WOR-3 bacterium</name>
    <dbReference type="NCBI Taxonomy" id="2052148"/>
    <lineage>
        <taxon>Bacteria</taxon>
        <taxon>Bacteria division WOR-3</taxon>
    </lineage>
</organism>
<evidence type="ECO:0000259" key="4">
    <source>
        <dbReference type="PROSITE" id="PS51379"/>
    </source>
</evidence>
<dbReference type="Pfam" id="PF13237">
    <property type="entry name" value="Fer4_10"/>
    <property type="match status" value="1"/>
</dbReference>
<dbReference type="GO" id="GO:0046872">
    <property type="term" value="F:metal ion binding"/>
    <property type="evidence" value="ECO:0007669"/>
    <property type="project" value="UniProtKB-KW"/>
</dbReference>
<keyword evidence="2" id="KW-0408">Iron</keyword>
<dbReference type="PROSITE" id="PS51379">
    <property type="entry name" value="4FE4S_FER_2"/>
    <property type="match status" value="2"/>
</dbReference>
<name>A0A7V0T664_UNCW3</name>
<proteinExistence type="predicted"/>
<keyword evidence="3" id="KW-0411">Iron-sulfur</keyword>
<dbReference type="InterPro" id="IPR052911">
    <property type="entry name" value="Corrinoid_activation_enz"/>
</dbReference>
<dbReference type="GO" id="GO:0051536">
    <property type="term" value="F:iron-sulfur cluster binding"/>
    <property type="evidence" value="ECO:0007669"/>
    <property type="project" value="UniProtKB-KW"/>
</dbReference>
<evidence type="ECO:0000256" key="2">
    <source>
        <dbReference type="ARBA" id="ARBA00023004"/>
    </source>
</evidence>